<dbReference type="Gene3D" id="1.10.10.60">
    <property type="entry name" value="Homeodomain-like"/>
    <property type="match status" value="2"/>
</dbReference>
<keyword evidence="2" id="KW-0677">Repeat</keyword>
<keyword evidence="10" id="KW-1185">Reference proteome</keyword>
<dbReference type="PROSITE" id="PS51294">
    <property type="entry name" value="HTH_MYB"/>
    <property type="match status" value="2"/>
</dbReference>
<keyword evidence="3" id="KW-0805">Transcription regulation</keyword>
<gene>
    <name evidence="9" type="ORF">ZOSMA_17G00430</name>
</gene>
<dbReference type="Pfam" id="PF00249">
    <property type="entry name" value="Myb_DNA-binding"/>
    <property type="match status" value="2"/>
</dbReference>
<dbReference type="SMART" id="SM00717">
    <property type="entry name" value="SANT"/>
    <property type="match status" value="2"/>
</dbReference>
<dbReference type="FunFam" id="1.10.10.60:FF:000015">
    <property type="entry name" value="Transcription factor RAX3"/>
    <property type="match status" value="1"/>
</dbReference>
<dbReference type="InterPro" id="IPR001005">
    <property type="entry name" value="SANT/Myb"/>
</dbReference>
<comment type="caution">
    <text evidence="9">The sequence shown here is derived from an EMBL/GenBank/DDBJ whole genome shotgun (WGS) entry which is preliminary data.</text>
</comment>
<dbReference type="EMBL" id="LFYR01000671">
    <property type="protein sequence ID" value="KMZ71488.1"/>
    <property type="molecule type" value="Genomic_DNA"/>
</dbReference>
<keyword evidence="6" id="KW-0539">Nucleus</keyword>
<evidence type="ECO:0000256" key="5">
    <source>
        <dbReference type="ARBA" id="ARBA00023163"/>
    </source>
</evidence>
<dbReference type="AlphaFoldDB" id="A0A0K9PQY4"/>
<evidence type="ECO:0000313" key="10">
    <source>
        <dbReference type="Proteomes" id="UP000036987"/>
    </source>
</evidence>
<evidence type="ECO:0000313" key="9">
    <source>
        <dbReference type="EMBL" id="KMZ71488.1"/>
    </source>
</evidence>
<organism evidence="9 10">
    <name type="scientific">Zostera marina</name>
    <name type="common">Eelgrass</name>
    <dbReference type="NCBI Taxonomy" id="29655"/>
    <lineage>
        <taxon>Eukaryota</taxon>
        <taxon>Viridiplantae</taxon>
        <taxon>Streptophyta</taxon>
        <taxon>Embryophyta</taxon>
        <taxon>Tracheophyta</taxon>
        <taxon>Spermatophyta</taxon>
        <taxon>Magnoliopsida</taxon>
        <taxon>Liliopsida</taxon>
        <taxon>Zosteraceae</taxon>
        <taxon>Zostera</taxon>
    </lineage>
</organism>
<dbReference type="STRING" id="29655.A0A0K9PQY4"/>
<evidence type="ECO:0000256" key="3">
    <source>
        <dbReference type="ARBA" id="ARBA00023015"/>
    </source>
</evidence>
<keyword evidence="4" id="KW-0238">DNA-binding</keyword>
<evidence type="ECO:0000256" key="1">
    <source>
        <dbReference type="ARBA" id="ARBA00004123"/>
    </source>
</evidence>
<accession>A0A0K9PQY4</accession>
<dbReference type="PANTHER" id="PTHR48000:SF67">
    <property type="entry name" value="MYB-LIKE DNA-BINDING DOMAIN CONTAINING PROTEIN, EXPRESSED"/>
    <property type="match status" value="1"/>
</dbReference>
<dbReference type="SUPFAM" id="SSF46689">
    <property type="entry name" value="Homeodomain-like"/>
    <property type="match status" value="1"/>
</dbReference>
<dbReference type="PANTHER" id="PTHR48000">
    <property type="entry name" value="OS09G0431300 PROTEIN"/>
    <property type="match status" value="1"/>
</dbReference>
<dbReference type="GO" id="GO:0003700">
    <property type="term" value="F:DNA-binding transcription factor activity"/>
    <property type="evidence" value="ECO:0000318"/>
    <property type="project" value="GO_Central"/>
</dbReference>
<evidence type="ECO:0000256" key="6">
    <source>
        <dbReference type="ARBA" id="ARBA00023242"/>
    </source>
</evidence>
<evidence type="ECO:0000256" key="2">
    <source>
        <dbReference type="ARBA" id="ARBA00022737"/>
    </source>
</evidence>
<comment type="subcellular location">
    <subcellularLocation>
        <location evidence="1">Nucleus</location>
    </subcellularLocation>
</comment>
<feature type="domain" description="Myb-like" evidence="7">
    <location>
        <begin position="9"/>
        <end position="62"/>
    </location>
</feature>
<feature type="domain" description="Myb-like" evidence="7">
    <location>
        <begin position="63"/>
        <end position="113"/>
    </location>
</feature>
<evidence type="ECO:0000256" key="4">
    <source>
        <dbReference type="ARBA" id="ARBA00023125"/>
    </source>
</evidence>
<dbReference type="GO" id="GO:0005634">
    <property type="term" value="C:nucleus"/>
    <property type="evidence" value="ECO:0000318"/>
    <property type="project" value="GO_Central"/>
</dbReference>
<evidence type="ECO:0000259" key="8">
    <source>
        <dbReference type="PROSITE" id="PS51294"/>
    </source>
</evidence>
<dbReference type="PROSITE" id="PS50090">
    <property type="entry name" value="MYB_LIKE"/>
    <property type="match status" value="2"/>
</dbReference>
<evidence type="ECO:0000259" key="7">
    <source>
        <dbReference type="PROSITE" id="PS50090"/>
    </source>
</evidence>
<dbReference type="InterPro" id="IPR017930">
    <property type="entry name" value="Myb_dom"/>
</dbReference>
<dbReference type="Proteomes" id="UP000036987">
    <property type="component" value="Unassembled WGS sequence"/>
</dbReference>
<sequence length="287" mass="31229">MGRAPCCDKTNVKRGPWSPEEDAALRNYLHRHGTGGNWIALPQKAGLKRCGKSCRLRWLNYLRPDIKHGGFTEEEDNIICTLYRSLGSRWSVIASKLQCRTDNDVKNYWNTKLKKKVMMASAAAAAGQANLAAQQQQPRVPLPLPPTSLTYVVPMEFNPGFNIDQNPIIFNGSANSRYVISPPAPGTAQENSYEYMSWAANSSNCGSGGGGGGEDDIHGGLMMGMSQLEESSPPDLLNWYGFQSRIGEAASYNNYDGSSSSGLPNMGANAIEGKPSHGLYLESLAYL</sequence>
<dbReference type="GO" id="GO:0003677">
    <property type="term" value="F:DNA binding"/>
    <property type="evidence" value="ECO:0007669"/>
    <property type="project" value="UniProtKB-KW"/>
</dbReference>
<feature type="domain" description="HTH myb-type" evidence="8">
    <location>
        <begin position="63"/>
        <end position="117"/>
    </location>
</feature>
<reference evidence="10" key="1">
    <citation type="journal article" date="2016" name="Nature">
        <title>The genome of the seagrass Zostera marina reveals angiosperm adaptation to the sea.</title>
        <authorList>
            <person name="Olsen J.L."/>
            <person name="Rouze P."/>
            <person name="Verhelst B."/>
            <person name="Lin Y.-C."/>
            <person name="Bayer T."/>
            <person name="Collen J."/>
            <person name="Dattolo E."/>
            <person name="De Paoli E."/>
            <person name="Dittami S."/>
            <person name="Maumus F."/>
            <person name="Michel G."/>
            <person name="Kersting A."/>
            <person name="Lauritano C."/>
            <person name="Lohaus R."/>
            <person name="Toepel M."/>
            <person name="Tonon T."/>
            <person name="Vanneste K."/>
            <person name="Amirebrahimi M."/>
            <person name="Brakel J."/>
            <person name="Bostroem C."/>
            <person name="Chovatia M."/>
            <person name="Grimwood J."/>
            <person name="Jenkins J.W."/>
            <person name="Jueterbock A."/>
            <person name="Mraz A."/>
            <person name="Stam W.T."/>
            <person name="Tice H."/>
            <person name="Bornberg-Bauer E."/>
            <person name="Green P.J."/>
            <person name="Pearson G.A."/>
            <person name="Procaccini G."/>
            <person name="Duarte C.M."/>
            <person name="Schmutz J."/>
            <person name="Reusch T.B.H."/>
            <person name="Van de Peer Y."/>
        </authorList>
    </citation>
    <scope>NUCLEOTIDE SEQUENCE [LARGE SCALE GENOMIC DNA]</scope>
    <source>
        <strain evidence="10">cv. Finnish</strain>
    </source>
</reference>
<keyword evidence="5" id="KW-0804">Transcription</keyword>
<protein>
    <submittedName>
        <fullName evidence="9">Transcription repressor MYB4</fullName>
    </submittedName>
</protein>
<dbReference type="InterPro" id="IPR009057">
    <property type="entry name" value="Homeodomain-like_sf"/>
</dbReference>
<dbReference type="GO" id="GO:0006355">
    <property type="term" value="P:regulation of DNA-templated transcription"/>
    <property type="evidence" value="ECO:0000318"/>
    <property type="project" value="GO_Central"/>
</dbReference>
<dbReference type="OrthoDB" id="2143914at2759"/>
<dbReference type="CDD" id="cd00167">
    <property type="entry name" value="SANT"/>
    <property type="match status" value="2"/>
</dbReference>
<name>A0A0K9PQY4_ZOSMR</name>
<proteinExistence type="predicted"/>
<feature type="domain" description="HTH myb-type" evidence="8">
    <location>
        <begin position="9"/>
        <end position="62"/>
    </location>
</feature>